<dbReference type="Pfam" id="PF02464">
    <property type="entry name" value="CinA"/>
    <property type="match status" value="1"/>
</dbReference>
<evidence type="ECO:0000259" key="1">
    <source>
        <dbReference type="Pfam" id="PF02464"/>
    </source>
</evidence>
<protein>
    <submittedName>
        <fullName evidence="2">Competence damage-inducible protein A</fullName>
    </submittedName>
</protein>
<proteinExistence type="predicted"/>
<dbReference type="Proteomes" id="UP001321766">
    <property type="component" value="Chromosome"/>
</dbReference>
<evidence type="ECO:0000313" key="2">
    <source>
        <dbReference type="EMBL" id="BDR53175.1"/>
    </source>
</evidence>
<dbReference type="InterPro" id="IPR008136">
    <property type="entry name" value="CinA_C"/>
</dbReference>
<evidence type="ECO:0000313" key="3">
    <source>
        <dbReference type="Proteomes" id="UP001321766"/>
    </source>
</evidence>
<organism evidence="2 3">
    <name type="scientific">Bombiscardovia nodaiensis</name>
    <dbReference type="NCBI Taxonomy" id="2932181"/>
    <lineage>
        <taxon>Bacteria</taxon>
        <taxon>Bacillati</taxon>
        <taxon>Actinomycetota</taxon>
        <taxon>Actinomycetes</taxon>
        <taxon>Bifidobacteriales</taxon>
        <taxon>Bifidobacteriaceae</taxon>
        <taxon>Bombiscardovia</taxon>
    </lineage>
</organism>
<accession>A0ABN6SAM1</accession>
<dbReference type="InterPro" id="IPR036653">
    <property type="entry name" value="CinA-like_C"/>
</dbReference>
<dbReference type="NCBIfam" id="TIGR00199">
    <property type="entry name" value="PncC_domain"/>
    <property type="match status" value="1"/>
</dbReference>
<keyword evidence="3" id="KW-1185">Reference proteome</keyword>
<dbReference type="EMBL" id="AP026798">
    <property type="protein sequence ID" value="BDR53175.1"/>
    <property type="molecule type" value="Genomic_DNA"/>
</dbReference>
<dbReference type="Gene3D" id="3.90.950.20">
    <property type="entry name" value="CinA-like"/>
    <property type="match status" value="1"/>
</dbReference>
<sequence length="190" mass="19474">MDDDVVERCDGLARMILAACGRQGLYIAASESLTGGLLADAFVRIPGASQVFLGSAVTYDSGAKAAILGVDEQLLQTYGAVHPQVAEQMALGTARLYGQAGHAGKVIGLSTTGVAGPGPEHGQPAGLVYIGFALPAGMVSNISQSDPSAGAPGVGSQQLNLLGSRQAVRRSAVLQVLRRLLHILQDNDAR</sequence>
<gene>
    <name evidence="2" type="ORF">KIM372_10820</name>
</gene>
<reference evidence="2 3" key="1">
    <citation type="journal article" date="2023" name="Microbiol. Spectr.">
        <title>Symbiosis of Carpenter Bees with Uncharacterized Lactic Acid Bacteria Showing NAD Auxotrophy.</title>
        <authorList>
            <person name="Kawasaki S."/>
            <person name="Ozawa K."/>
            <person name="Mori T."/>
            <person name="Yamamoto A."/>
            <person name="Ito M."/>
            <person name="Ohkuma M."/>
            <person name="Sakamoto M."/>
            <person name="Matsutani M."/>
        </authorList>
    </citation>
    <scope>NUCLEOTIDE SEQUENCE [LARGE SCALE GENOMIC DNA]</scope>
    <source>
        <strain evidence="2 3">Kim37-2</strain>
    </source>
</reference>
<dbReference type="SUPFAM" id="SSF142433">
    <property type="entry name" value="CinA-like"/>
    <property type="match status" value="1"/>
</dbReference>
<feature type="domain" description="CinA C-terminal" evidence="1">
    <location>
        <begin position="12"/>
        <end position="181"/>
    </location>
</feature>
<name>A0ABN6SAM1_9BIFI</name>